<dbReference type="Pfam" id="PF01381">
    <property type="entry name" value="HTH_3"/>
    <property type="match status" value="1"/>
</dbReference>
<feature type="region of interest" description="Disordered" evidence="1">
    <location>
        <begin position="36"/>
        <end position="85"/>
    </location>
</feature>
<dbReference type="OrthoDB" id="3698213at2"/>
<keyword evidence="4" id="KW-1185">Reference proteome</keyword>
<organism evidence="3 4">
    <name type="scientific">Amycolatopsis acidicola</name>
    <dbReference type="NCBI Taxonomy" id="2596893"/>
    <lineage>
        <taxon>Bacteria</taxon>
        <taxon>Bacillati</taxon>
        <taxon>Actinomycetota</taxon>
        <taxon>Actinomycetes</taxon>
        <taxon>Pseudonocardiales</taxon>
        <taxon>Pseudonocardiaceae</taxon>
        <taxon>Amycolatopsis</taxon>
    </lineage>
</organism>
<dbReference type="InterPro" id="IPR001387">
    <property type="entry name" value="Cro/C1-type_HTH"/>
</dbReference>
<proteinExistence type="predicted"/>
<name>A0A5N0VIF4_9PSEU</name>
<dbReference type="EMBL" id="VMNW02000003">
    <property type="protein sequence ID" value="KAA9165965.1"/>
    <property type="molecule type" value="Genomic_DNA"/>
</dbReference>
<dbReference type="Proteomes" id="UP000319769">
    <property type="component" value="Unassembled WGS sequence"/>
</dbReference>
<reference evidence="3" key="1">
    <citation type="submission" date="2019-09" db="EMBL/GenBank/DDBJ databases">
        <authorList>
            <person name="Teo W.F.A."/>
            <person name="Duangmal K."/>
        </authorList>
    </citation>
    <scope>NUCLEOTIDE SEQUENCE [LARGE SCALE GENOMIC DNA]</scope>
    <source>
        <strain evidence="3">K81G1</strain>
    </source>
</reference>
<dbReference type="AlphaFoldDB" id="A0A5N0VIF4"/>
<dbReference type="CDD" id="cd00093">
    <property type="entry name" value="HTH_XRE"/>
    <property type="match status" value="1"/>
</dbReference>
<gene>
    <name evidence="3" type="ORF">FPZ12_003140</name>
</gene>
<sequence>MATKRTGLVRARKAAGYTQESLAYTFGVDPSTVVRWERGTSEPSPNGRPLGGPAASSRAVPRRPWRRNHSQVDRRPPRSAPTGSP</sequence>
<protein>
    <submittedName>
        <fullName evidence="3">Helix-turn-helix transcriptional regulator</fullName>
    </submittedName>
</protein>
<evidence type="ECO:0000256" key="1">
    <source>
        <dbReference type="SAM" id="MobiDB-lite"/>
    </source>
</evidence>
<dbReference type="Gene3D" id="1.10.260.40">
    <property type="entry name" value="lambda repressor-like DNA-binding domains"/>
    <property type="match status" value="1"/>
</dbReference>
<evidence type="ECO:0000313" key="4">
    <source>
        <dbReference type="Proteomes" id="UP000319769"/>
    </source>
</evidence>
<accession>A0A5N0VIF4</accession>
<feature type="domain" description="HTH cro/C1-type" evidence="2">
    <location>
        <begin position="8"/>
        <end position="44"/>
    </location>
</feature>
<dbReference type="GO" id="GO:0003677">
    <property type="term" value="F:DNA binding"/>
    <property type="evidence" value="ECO:0007669"/>
    <property type="project" value="InterPro"/>
</dbReference>
<comment type="caution">
    <text evidence="3">The sequence shown here is derived from an EMBL/GenBank/DDBJ whole genome shotgun (WGS) entry which is preliminary data.</text>
</comment>
<evidence type="ECO:0000259" key="2">
    <source>
        <dbReference type="PROSITE" id="PS50943"/>
    </source>
</evidence>
<dbReference type="SUPFAM" id="SSF47413">
    <property type="entry name" value="lambda repressor-like DNA-binding domains"/>
    <property type="match status" value="1"/>
</dbReference>
<dbReference type="PROSITE" id="PS50943">
    <property type="entry name" value="HTH_CROC1"/>
    <property type="match status" value="1"/>
</dbReference>
<evidence type="ECO:0000313" key="3">
    <source>
        <dbReference type="EMBL" id="KAA9165965.1"/>
    </source>
</evidence>
<feature type="compositionally biased region" description="Basic residues" evidence="1">
    <location>
        <begin position="60"/>
        <end position="69"/>
    </location>
</feature>
<dbReference type="InterPro" id="IPR010982">
    <property type="entry name" value="Lambda_DNA-bd_dom_sf"/>
</dbReference>